<evidence type="ECO:0000313" key="6">
    <source>
        <dbReference type="Proteomes" id="UP000076630"/>
    </source>
</evidence>
<dbReference type="PANTHER" id="PTHR43280">
    <property type="entry name" value="ARAC-FAMILY TRANSCRIPTIONAL REGULATOR"/>
    <property type="match status" value="1"/>
</dbReference>
<dbReference type="GO" id="GO:0003700">
    <property type="term" value="F:DNA-binding transcription factor activity"/>
    <property type="evidence" value="ECO:0007669"/>
    <property type="project" value="InterPro"/>
</dbReference>
<dbReference type="AlphaFoldDB" id="A0A163V4T0"/>
<feature type="domain" description="HTH araC/xylS-type" evidence="4">
    <location>
        <begin position="190"/>
        <end position="288"/>
    </location>
</feature>
<dbReference type="RefSeq" id="WP_052243607.1">
    <property type="nucleotide sequence ID" value="NZ_JWJO01000074.1"/>
</dbReference>
<dbReference type="SMART" id="SM00342">
    <property type="entry name" value="HTH_ARAC"/>
    <property type="match status" value="1"/>
</dbReference>
<comment type="caution">
    <text evidence="5">The sequence shown here is derived from an EMBL/GenBank/DDBJ whole genome shotgun (WGS) entry which is preliminary data.</text>
</comment>
<evidence type="ECO:0000256" key="3">
    <source>
        <dbReference type="ARBA" id="ARBA00023163"/>
    </source>
</evidence>
<evidence type="ECO:0000256" key="2">
    <source>
        <dbReference type="ARBA" id="ARBA00023125"/>
    </source>
</evidence>
<dbReference type="Gene3D" id="1.10.10.60">
    <property type="entry name" value="Homeodomain-like"/>
    <property type="match status" value="1"/>
</dbReference>
<keyword evidence="1" id="KW-0805">Transcription regulation</keyword>
<dbReference type="Proteomes" id="UP000076630">
    <property type="component" value="Unassembled WGS sequence"/>
</dbReference>
<sequence>MKKTLLSFSLNEQFLPSKTYAIKDQITLIDKPLIKSHVSESFKSDETIAIICLKGKIKGNINFKSYESQNSSMIIILSNQIVDVEYVSKDFKAIFIIMSNQFSQDLAIDERFRVFMSIQKNPCVTLNELERQSLIEYCEIVKKTILNHNNPYSLKSIKHITKAFFYGFGYHIHITGNLQHQKQQQEILVEKFLNLLQKYYCDQREIGFYSNKLNVTPKYLSKIVKECSGISAVRWVENHVVIEAKSLLKFTDLTIQQVSNKLNFPSQSFFGKYFKRLEGISPSNYRNSQ</sequence>
<reference evidence="5 6" key="1">
    <citation type="submission" date="2016-01" db="EMBL/GenBank/DDBJ databases">
        <title>Whole genome sequencing of Myroides marinus L41.</title>
        <authorList>
            <person name="Hong K.W."/>
        </authorList>
    </citation>
    <scope>NUCLEOTIDE SEQUENCE [LARGE SCALE GENOMIC DNA]</scope>
    <source>
        <strain evidence="5 6">L41</strain>
    </source>
</reference>
<dbReference type="PROSITE" id="PS01124">
    <property type="entry name" value="HTH_ARAC_FAMILY_2"/>
    <property type="match status" value="1"/>
</dbReference>
<keyword evidence="6" id="KW-1185">Reference proteome</keyword>
<name>A0A163V4T0_9FLAO</name>
<keyword evidence="3" id="KW-0804">Transcription</keyword>
<dbReference type="PANTHER" id="PTHR43280:SF32">
    <property type="entry name" value="TRANSCRIPTIONAL REGULATORY PROTEIN"/>
    <property type="match status" value="1"/>
</dbReference>
<dbReference type="SUPFAM" id="SSF46689">
    <property type="entry name" value="Homeodomain-like"/>
    <property type="match status" value="1"/>
</dbReference>
<accession>A0A163V4T0</accession>
<keyword evidence="2" id="KW-0238">DNA-binding</keyword>
<dbReference type="EMBL" id="LQNU01000094">
    <property type="protein sequence ID" value="KZE74336.1"/>
    <property type="molecule type" value="Genomic_DNA"/>
</dbReference>
<dbReference type="OrthoDB" id="1007667at2"/>
<organism evidence="5 6">
    <name type="scientific">Myroides marinus</name>
    <dbReference type="NCBI Taxonomy" id="703342"/>
    <lineage>
        <taxon>Bacteria</taxon>
        <taxon>Pseudomonadati</taxon>
        <taxon>Bacteroidota</taxon>
        <taxon>Flavobacteriia</taxon>
        <taxon>Flavobacteriales</taxon>
        <taxon>Flavobacteriaceae</taxon>
        <taxon>Myroides</taxon>
    </lineage>
</organism>
<dbReference type="GO" id="GO:0043565">
    <property type="term" value="F:sequence-specific DNA binding"/>
    <property type="evidence" value="ECO:0007669"/>
    <property type="project" value="InterPro"/>
</dbReference>
<dbReference type="Pfam" id="PF12833">
    <property type="entry name" value="HTH_18"/>
    <property type="match status" value="1"/>
</dbReference>
<protein>
    <recommendedName>
        <fullName evidence="4">HTH araC/xylS-type domain-containing protein</fullName>
    </recommendedName>
</protein>
<dbReference type="InterPro" id="IPR018060">
    <property type="entry name" value="HTH_AraC"/>
</dbReference>
<dbReference type="InterPro" id="IPR009057">
    <property type="entry name" value="Homeodomain-like_sf"/>
</dbReference>
<gene>
    <name evidence="5" type="ORF">AV926_02115</name>
</gene>
<proteinExistence type="predicted"/>
<evidence type="ECO:0000256" key="1">
    <source>
        <dbReference type="ARBA" id="ARBA00023015"/>
    </source>
</evidence>
<evidence type="ECO:0000259" key="4">
    <source>
        <dbReference type="PROSITE" id="PS01124"/>
    </source>
</evidence>
<evidence type="ECO:0000313" key="5">
    <source>
        <dbReference type="EMBL" id="KZE74336.1"/>
    </source>
</evidence>